<keyword evidence="1" id="KW-1133">Transmembrane helix</keyword>
<feature type="transmembrane region" description="Helical" evidence="1">
    <location>
        <begin position="12"/>
        <end position="39"/>
    </location>
</feature>
<evidence type="ECO:0000256" key="1">
    <source>
        <dbReference type="SAM" id="Phobius"/>
    </source>
</evidence>
<protein>
    <recommendedName>
        <fullName evidence="4">Lipoprotein</fullName>
    </recommendedName>
</protein>
<accession>A0A3D9HZG1</accession>
<sequence length="317" mass="34160">MPCRISFNYSLLCCWGCWSAVSFFCNWRIVALLLLAVLMQSGCGKLPRPFQTQELEEKQANNLLAIRSGRGVLVAVPEGAPDDLVAQGLAEDLKEGLHRLDVLASTDAEKVHNLILSGLLDHDGQTVRLAWVLRDYNDITRGKGVVAAKAGDADWRQGREGLLEDLSGQVAAKVAQILKPAAYEAASKAVEVKQARVAVTEVIGAPGDGNLSLARSLRHHLRTAGLPFTEDSGQAAVHVSGMVSLEPLDGRTDAITLTWIFSKPEGGELARINQSNQIPHGSLDGRWGDTAFEVTSALVAAVRQTLVMLHEQSSLSR</sequence>
<keyword evidence="3" id="KW-1185">Reference proteome</keyword>
<evidence type="ECO:0000313" key="2">
    <source>
        <dbReference type="EMBL" id="RED54296.1"/>
    </source>
</evidence>
<evidence type="ECO:0008006" key="4">
    <source>
        <dbReference type="Google" id="ProtNLM"/>
    </source>
</evidence>
<comment type="caution">
    <text evidence="2">The sequence shown here is derived from an EMBL/GenBank/DDBJ whole genome shotgun (WGS) entry which is preliminary data.</text>
</comment>
<proteinExistence type="predicted"/>
<evidence type="ECO:0000313" key="3">
    <source>
        <dbReference type="Proteomes" id="UP000256845"/>
    </source>
</evidence>
<keyword evidence="1" id="KW-0472">Membrane</keyword>
<reference evidence="2 3" key="1">
    <citation type="submission" date="2018-07" db="EMBL/GenBank/DDBJ databases">
        <title>Genomic Encyclopedia of Type Strains, Phase III (KMG-III): the genomes of soil and plant-associated and newly described type strains.</title>
        <authorList>
            <person name="Whitman W."/>
        </authorList>
    </citation>
    <scope>NUCLEOTIDE SEQUENCE [LARGE SCALE GENOMIC DNA]</scope>
    <source>
        <strain evidence="2 3">CECT 8488</strain>
    </source>
</reference>
<keyword evidence="1" id="KW-0812">Transmembrane</keyword>
<organism evidence="2 3">
    <name type="scientific">Aestuariispira insulae</name>
    <dbReference type="NCBI Taxonomy" id="1461337"/>
    <lineage>
        <taxon>Bacteria</taxon>
        <taxon>Pseudomonadati</taxon>
        <taxon>Pseudomonadota</taxon>
        <taxon>Alphaproteobacteria</taxon>
        <taxon>Rhodospirillales</taxon>
        <taxon>Kiloniellaceae</taxon>
        <taxon>Aestuariispira</taxon>
    </lineage>
</organism>
<name>A0A3D9HZG1_9PROT</name>
<dbReference type="Proteomes" id="UP000256845">
    <property type="component" value="Unassembled WGS sequence"/>
</dbReference>
<dbReference type="AlphaFoldDB" id="A0A3D9HZG1"/>
<gene>
    <name evidence="2" type="ORF">DFP90_1011099</name>
</gene>
<dbReference type="EMBL" id="QRDW01000001">
    <property type="protein sequence ID" value="RED54296.1"/>
    <property type="molecule type" value="Genomic_DNA"/>
</dbReference>